<dbReference type="SUPFAM" id="SSF56796">
    <property type="entry name" value="Dehydroquinate synthase-like"/>
    <property type="match status" value="1"/>
</dbReference>
<dbReference type="EMBL" id="FOQD01000012">
    <property type="protein sequence ID" value="SFI81925.1"/>
    <property type="molecule type" value="Genomic_DNA"/>
</dbReference>
<organism evidence="5 6">
    <name type="scientific">Planctomicrobium piriforme</name>
    <dbReference type="NCBI Taxonomy" id="1576369"/>
    <lineage>
        <taxon>Bacteria</taxon>
        <taxon>Pseudomonadati</taxon>
        <taxon>Planctomycetota</taxon>
        <taxon>Planctomycetia</taxon>
        <taxon>Planctomycetales</taxon>
        <taxon>Planctomycetaceae</taxon>
        <taxon>Planctomicrobium</taxon>
    </lineage>
</organism>
<comment type="similarity">
    <text evidence="1">Belongs to the iron-containing alcohol dehydrogenase family.</text>
</comment>
<name>A0A1I3LBY1_9PLAN</name>
<accession>A0A1I3LBY1</accession>
<dbReference type="AlphaFoldDB" id="A0A1I3LBY1"/>
<gene>
    <name evidence="5" type="ORF">SAMN05421753_112202</name>
</gene>
<dbReference type="FunFam" id="3.40.50.1970:FF:000003">
    <property type="entry name" value="Alcohol dehydrogenase, iron-containing"/>
    <property type="match status" value="1"/>
</dbReference>
<keyword evidence="6" id="KW-1185">Reference proteome</keyword>
<dbReference type="Gene3D" id="1.20.1090.10">
    <property type="entry name" value="Dehydroquinate synthase-like - alpha domain"/>
    <property type="match status" value="1"/>
</dbReference>
<dbReference type="InterPro" id="IPR001670">
    <property type="entry name" value="ADH_Fe/GldA"/>
</dbReference>
<proteinExistence type="inferred from homology"/>
<dbReference type="Gene3D" id="3.40.50.1970">
    <property type="match status" value="1"/>
</dbReference>
<dbReference type="InterPro" id="IPR039697">
    <property type="entry name" value="Alcohol_dehydrogenase_Fe"/>
</dbReference>
<reference evidence="6" key="1">
    <citation type="submission" date="2016-10" db="EMBL/GenBank/DDBJ databases">
        <authorList>
            <person name="Varghese N."/>
            <person name="Submissions S."/>
        </authorList>
    </citation>
    <scope>NUCLEOTIDE SEQUENCE [LARGE SCALE GENOMIC DNA]</scope>
    <source>
        <strain evidence="6">DSM 26348</strain>
    </source>
</reference>
<dbReference type="GO" id="GO:0004022">
    <property type="term" value="F:alcohol dehydrogenase (NAD+) activity"/>
    <property type="evidence" value="ECO:0007669"/>
    <property type="project" value="TreeGrafter"/>
</dbReference>
<evidence type="ECO:0000256" key="2">
    <source>
        <dbReference type="ARBA" id="ARBA00023002"/>
    </source>
</evidence>
<feature type="domain" description="Alcohol dehydrogenase iron-type/glycerol dehydrogenase GldA" evidence="3">
    <location>
        <begin position="23"/>
        <end position="200"/>
    </location>
</feature>
<dbReference type="STRING" id="1576369.SAMN05421753_112202"/>
<dbReference type="PANTHER" id="PTHR11496">
    <property type="entry name" value="ALCOHOL DEHYDROGENASE"/>
    <property type="match status" value="1"/>
</dbReference>
<evidence type="ECO:0000313" key="5">
    <source>
        <dbReference type="EMBL" id="SFI81925.1"/>
    </source>
</evidence>
<dbReference type="CDD" id="cd08183">
    <property type="entry name" value="Fe-ADH-like"/>
    <property type="match status" value="1"/>
</dbReference>
<dbReference type="Proteomes" id="UP000199518">
    <property type="component" value="Unassembled WGS sequence"/>
</dbReference>
<dbReference type="InterPro" id="IPR056798">
    <property type="entry name" value="ADH_Fe_C"/>
</dbReference>
<sequence>MFPEHTFRKSGMTPFLHFDLLVPRRIVFGWGKRTELGRLAASIGRRAFIIDGSRTLRQTVFWTELTDSLADAKVTAEIVATAGHEPTIEDVDEATAIVSRLQPGPGDLVIGIGGGAALDLAKAVAAMATNADGASVREFLEGIGTGRSISVAPLPVLAIPTTAGTGSEATKNAVISCSNPPCKKSLRSERMVPDTVLIDPELTVPVSPQQTAWSGLDTVTQLIESYTSRRSQPATDVMCLFGLDFAISSLRTAYHSPTDREAREKMACAALYSGIALANSGLGMAHGVAAALGSICNVPHGLACAAMLPITLRTNLPVIRGKLDDLQIGSVSALSAANGQDPAEAFIAYIEQLCKELQIPARLRDLGVQREQLSEIAAGSRGNSMSGNPLELTDGELLEILETHW</sequence>
<dbReference type="GO" id="GO:0046872">
    <property type="term" value="F:metal ion binding"/>
    <property type="evidence" value="ECO:0007669"/>
    <property type="project" value="InterPro"/>
</dbReference>
<evidence type="ECO:0000259" key="4">
    <source>
        <dbReference type="Pfam" id="PF25137"/>
    </source>
</evidence>
<dbReference type="Pfam" id="PF00465">
    <property type="entry name" value="Fe-ADH"/>
    <property type="match status" value="1"/>
</dbReference>
<feature type="domain" description="Fe-containing alcohol dehydrogenase-like C-terminal" evidence="4">
    <location>
        <begin position="211"/>
        <end position="404"/>
    </location>
</feature>
<dbReference type="Pfam" id="PF25137">
    <property type="entry name" value="ADH_Fe_C"/>
    <property type="match status" value="1"/>
</dbReference>
<keyword evidence="2" id="KW-0560">Oxidoreductase</keyword>
<evidence type="ECO:0000259" key="3">
    <source>
        <dbReference type="Pfam" id="PF00465"/>
    </source>
</evidence>
<evidence type="ECO:0000313" key="6">
    <source>
        <dbReference type="Proteomes" id="UP000199518"/>
    </source>
</evidence>
<protein>
    <submittedName>
        <fullName evidence="5">Alcohol dehydrogenase, class IV</fullName>
    </submittedName>
</protein>
<evidence type="ECO:0000256" key="1">
    <source>
        <dbReference type="ARBA" id="ARBA00007358"/>
    </source>
</evidence>
<dbReference type="PANTHER" id="PTHR11496:SF102">
    <property type="entry name" value="ALCOHOL DEHYDROGENASE 4"/>
    <property type="match status" value="1"/>
</dbReference>